<reference evidence="1 2" key="1">
    <citation type="submission" date="2019-08" db="EMBL/GenBank/DDBJ databases">
        <authorList>
            <person name="Peeters C."/>
        </authorList>
    </citation>
    <scope>NUCLEOTIDE SEQUENCE [LARGE SCALE GENOMIC DNA]</scope>
    <source>
        <strain evidence="1 2">LMG 31110</strain>
    </source>
</reference>
<sequence>MLATAKQHFDEDMQRAADLLIHAATLPASRLRDDILRGVWMMAVGACDAYFSDAYADLIARTLRAKDLQPAVNLPDRLNNLKVPAIAVIRDAGGWRWRMAARELIEDENVLSLNKIKQLFNHFFRKTHKILTQTTIESWILHTQAKTRLFGITKTAYRALNATDKAKARGDALDQFENCFEEIFQRRHDCIHNCDRPKIALQPITDSVAGKRVQDITFLVERCHDAFLAEFPEYLRMLGFSGVTRNRVGA</sequence>
<gene>
    <name evidence="1" type="ORF">PCO31110_04210</name>
</gene>
<dbReference type="EMBL" id="CABPSJ010000006">
    <property type="protein sequence ID" value="VVE41063.1"/>
    <property type="molecule type" value="Genomic_DNA"/>
</dbReference>
<protein>
    <recommendedName>
        <fullName evidence="3">RiboL-PSP-HEPN domain-containing protein</fullName>
    </recommendedName>
</protein>
<organism evidence="1 2">
    <name type="scientific">Pandoraea communis</name>
    <dbReference type="NCBI Taxonomy" id="2508297"/>
    <lineage>
        <taxon>Bacteria</taxon>
        <taxon>Pseudomonadati</taxon>
        <taxon>Pseudomonadota</taxon>
        <taxon>Betaproteobacteria</taxon>
        <taxon>Burkholderiales</taxon>
        <taxon>Burkholderiaceae</taxon>
        <taxon>Pandoraea</taxon>
    </lineage>
</organism>
<dbReference type="RefSeq" id="WP_048628198.1">
    <property type="nucleotide sequence ID" value="NZ_CABPSJ010000006.1"/>
</dbReference>
<dbReference type="OrthoDB" id="259899at2"/>
<evidence type="ECO:0000313" key="2">
    <source>
        <dbReference type="Proteomes" id="UP000337189"/>
    </source>
</evidence>
<evidence type="ECO:0008006" key="3">
    <source>
        <dbReference type="Google" id="ProtNLM"/>
    </source>
</evidence>
<evidence type="ECO:0000313" key="1">
    <source>
        <dbReference type="EMBL" id="VVE41063.1"/>
    </source>
</evidence>
<proteinExistence type="predicted"/>
<accession>A0A5E4XXV2</accession>
<name>A0A5E4XXV2_9BURK</name>
<dbReference type="Proteomes" id="UP000337189">
    <property type="component" value="Unassembled WGS sequence"/>
</dbReference>
<dbReference type="AlphaFoldDB" id="A0A5E4XXV2"/>
<dbReference type="GeneID" id="47017144"/>